<reference evidence="5" key="1">
    <citation type="journal article" date="2014" name="Nat. Genet.">
        <title>Genome of the human hookworm Necator americanus.</title>
        <authorList>
            <person name="Tang Y.T."/>
            <person name="Gao X."/>
            <person name="Rosa B.A."/>
            <person name="Abubucker S."/>
            <person name="Hallsworth-Pepin K."/>
            <person name="Martin J."/>
            <person name="Tyagi R."/>
            <person name="Heizer E."/>
            <person name="Zhang X."/>
            <person name="Bhonagiri-Palsikar V."/>
            <person name="Minx P."/>
            <person name="Warren W.C."/>
            <person name="Wang Q."/>
            <person name="Zhan B."/>
            <person name="Hotez P.J."/>
            <person name="Sternberg P.W."/>
            <person name="Dougall A."/>
            <person name="Gaze S.T."/>
            <person name="Mulvenna J."/>
            <person name="Sotillo J."/>
            <person name="Ranganathan S."/>
            <person name="Rabelo E.M."/>
            <person name="Wilson R.K."/>
            <person name="Felgner P.L."/>
            <person name="Bethony J."/>
            <person name="Hawdon J.M."/>
            <person name="Gasser R.B."/>
            <person name="Loukas A."/>
            <person name="Mitreva M."/>
        </authorList>
    </citation>
    <scope>NUCLEOTIDE SEQUENCE [LARGE SCALE GENOMIC DNA]</scope>
</reference>
<protein>
    <recommendedName>
        <fullName evidence="3">Methyltransferase type 11 domain-containing protein</fullName>
    </recommendedName>
</protein>
<dbReference type="GO" id="GO:0000049">
    <property type="term" value="F:tRNA binding"/>
    <property type="evidence" value="ECO:0007669"/>
    <property type="project" value="TreeGrafter"/>
</dbReference>
<dbReference type="AlphaFoldDB" id="W2T997"/>
<dbReference type="InterPro" id="IPR051422">
    <property type="entry name" value="AlkB_tRNA_MeTrf/Diox"/>
</dbReference>
<dbReference type="OMA" id="NHVEELH"/>
<dbReference type="GO" id="GO:0005737">
    <property type="term" value="C:cytoplasm"/>
    <property type="evidence" value="ECO:0007669"/>
    <property type="project" value="TreeGrafter"/>
</dbReference>
<dbReference type="InterPro" id="IPR029063">
    <property type="entry name" value="SAM-dependent_MTases_sf"/>
</dbReference>
<dbReference type="GO" id="GO:0002098">
    <property type="term" value="P:tRNA wobble uridine modification"/>
    <property type="evidence" value="ECO:0007669"/>
    <property type="project" value="TreeGrafter"/>
</dbReference>
<gene>
    <name evidence="4" type="ORF">NECAME_10229</name>
</gene>
<organism evidence="4 5">
    <name type="scientific">Necator americanus</name>
    <name type="common">Human hookworm</name>
    <dbReference type="NCBI Taxonomy" id="51031"/>
    <lineage>
        <taxon>Eukaryota</taxon>
        <taxon>Metazoa</taxon>
        <taxon>Ecdysozoa</taxon>
        <taxon>Nematoda</taxon>
        <taxon>Chromadorea</taxon>
        <taxon>Rhabditida</taxon>
        <taxon>Rhabditina</taxon>
        <taxon>Rhabditomorpha</taxon>
        <taxon>Strongyloidea</taxon>
        <taxon>Ancylostomatidae</taxon>
        <taxon>Bunostominae</taxon>
        <taxon>Necator</taxon>
    </lineage>
</organism>
<evidence type="ECO:0000256" key="2">
    <source>
        <dbReference type="ARBA" id="ARBA00022679"/>
    </source>
</evidence>
<dbReference type="Gene3D" id="3.40.50.150">
    <property type="entry name" value="Vaccinia Virus protein VP39"/>
    <property type="match status" value="3"/>
</dbReference>
<evidence type="ECO:0000313" key="4">
    <source>
        <dbReference type="EMBL" id="ETN78600.1"/>
    </source>
</evidence>
<dbReference type="SUPFAM" id="SSF53335">
    <property type="entry name" value="S-adenosyl-L-methionine-dependent methyltransferases"/>
    <property type="match status" value="1"/>
</dbReference>
<feature type="domain" description="Methyltransferase type 11" evidence="3">
    <location>
        <begin position="50"/>
        <end position="123"/>
    </location>
</feature>
<sequence length="390" mass="43555">MSVAFENEYVHSVYSRLATYQKKDHRPSSPRVWPKVRKFLESQVEGSAVIDVGCGEAKYVSSAALVLGVDTCADALIGRSRNGSEGLDLLLADAAALPFRDNAADAVLNVSVLHHMSTPQRRRAALEALTKMSLKISRATAPNRINCRVFQSPLMRRVHKADETRAQGECCRCLRPGGQMLLYVWAFEQPNGRFPSQDLLVPWNLSEIPLNGRLPQVKFHKNSTKEERVIQASVPVTVPDDEKASNSSGWLGSLMNKFQSLRPSLPFITQNGTVSKCPPPAAPRFFPAAKDSLVSGVKRWSPMLGRRLATIFTSVEEQLAEEVTHTILHEAITETMATLREVTFYRFYHVFRKGELENLITSIPSLTVVRSSFEHGNWCVIAEKQLRKII</sequence>
<keyword evidence="5" id="KW-1185">Reference proteome</keyword>
<dbReference type="PANTHER" id="PTHR13069:SF34">
    <property type="entry name" value="METHYLTRANSFERASE TYPE 11 DOMAIN-CONTAINING PROTEIN"/>
    <property type="match status" value="1"/>
</dbReference>
<keyword evidence="1" id="KW-0489">Methyltransferase</keyword>
<dbReference type="PANTHER" id="PTHR13069">
    <property type="entry name" value="ALKYLATED DNA REPAIR PROTEIN ALKB HOMOLOG 8"/>
    <property type="match status" value="1"/>
</dbReference>
<dbReference type="Proteomes" id="UP000053676">
    <property type="component" value="Unassembled WGS sequence"/>
</dbReference>
<name>W2T997_NECAM</name>
<accession>W2T997</accession>
<dbReference type="STRING" id="51031.W2T997"/>
<proteinExistence type="predicted"/>
<evidence type="ECO:0000313" key="5">
    <source>
        <dbReference type="Proteomes" id="UP000053676"/>
    </source>
</evidence>
<evidence type="ECO:0000256" key="1">
    <source>
        <dbReference type="ARBA" id="ARBA00022603"/>
    </source>
</evidence>
<dbReference type="EMBL" id="KI659827">
    <property type="protein sequence ID" value="ETN78600.1"/>
    <property type="molecule type" value="Genomic_DNA"/>
</dbReference>
<dbReference type="Pfam" id="PF08241">
    <property type="entry name" value="Methyltransf_11"/>
    <property type="match status" value="1"/>
</dbReference>
<keyword evidence="2" id="KW-0808">Transferase</keyword>
<dbReference type="GO" id="GO:0008757">
    <property type="term" value="F:S-adenosylmethionine-dependent methyltransferase activity"/>
    <property type="evidence" value="ECO:0007669"/>
    <property type="project" value="InterPro"/>
</dbReference>
<dbReference type="GO" id="GO:0005634">
    <property type="term" value="C:nucleus"/>
    <property type="evidence" value="ECO:0007669"/>
    <property type="project" value="TreeGrafter"/>
</dbReference>
<evidence type="ECO:0000259" key="3">
    <source>
        <dbReference type="Pfam" id="PF08241"/>
    </source>
</evidence>
<dbReference type="InterPro" id="IPR013216">
    <property type="entry name" value="Methyltransf_11"/>
</dbReference>
<dbReference type="KEGG" id="nai:NECAME_10229"/>
<dbReference type="GO" id="GO:0106335">
    <property type="term" value="F:tRNA (5-carboxymethyluridine(34)-5-O)-methyltransferase activity"/>
    <property type="evidence" value="ECO:0007669"/>
    <property type="project" value="TreeGrafter"/>
</dbReference>
<dbReference type="OrthoDB" id="271595at2759"/>
<dbReference type="GO" id="GO:0030488">
    <property type="term" value="P:tRNA methylation"/>
    <property type="evidence" value="ECO:0007669"/>
    <property type="project" value="TreeGrafter"/>
</dbReference>